<feature type="coiled-coil region" evidence="1">
    <location>
        <begin position="88"/>
        <end position="115"/>
    </location>
</feature>
<feature type="compositionally biased region" description="Low complexity" evidence="2">
    <location>
        <begin position="1"/>
        <end position="15"/>
    </location>
</feature>
<gene>
    <name evidence="3" type="ORF">EV44_g4698</name>
</gene>
<comment type="caution">
    <text evidence="3">The sequence shown here is derived from an EMBL/GenBank/DDBJ whole genome shotgun (WGS) entry which is preliminary data.</text>
</comment>
<organism evidence="3 4">
    <name type="scientific">Uncinula necator</name>
    <name type="common">Grape powdery mildew</name>
    <dbReference type="NCBI Taxonomy" id="52586"/>
    <lineage>
        <taxon>Eukaryota</taxon>
        <taxon>Fungi</taxon>
        <taxon>Dikarya</taxon>
        <taxon>Ascomycota</taxon>
        <taxon>Pezizomycotina</taxon>
        <taxon>Leotiomycetes</taxon>
        <taxon>Erysiphales</taxon>
        <taxon>Erysiphaceae</taxon>
        <taxon>Erysiphe</taxon>
    </lineage>
</organism>
<keyword evidence="1" id="KW-0175">Coiled coil</keyword>
<feature type="region of interest" description="Disordered" evidence="2">
    <location>
        <begin position="1"/>
        <end position="26"/>
    </location>
</feature>
<accession>A0A0B1NZ17</accession>
<reference evidence="3 4" key="1">
    <citation type="journal article" date="2014" name="BMC Genomics">
        <title>Adaptive genomic structural variation in the grape powdery mildew pathogen, Erysiphe necator.</title>
        <authorList>
            <person name="Jones L."/>
            <person name="Riaz S."/>
            <person name="Morales-Cruz A."/>
            <person name="Amrine K.C."/>
            <person name="McGuire B."/>
            <person name="Gubler W.D."/>
            <person name="Walker M.A."/>
            <person name="Cantu D."/>
        </authorList>
    </citation>
    <scope>NUCLEOTIDE SEQUENCE [LARGE SCALE GENOMIC DNA]</scope>
    <source>
        <strain evidence="4">c</strain>
    </source>
</reference>
<evidence type="ECO:0000256" key="1">
    <source>
        <dbReference type="SAM" id="Coils"/>
    </source>
</evidence>
<proteinExistence type="predicted"/>
<keyword evidence="4" id="KW-1185">Reference proteome</keyword>
<dbReference type="AlphaFoldDB" id="A0A0B1NZ17"/>
<dbReference type="OrthoDB" id="5403157at2759"/>
<sequence length="192" mass="21728">MSSHIAPRIITSPSSPAIPPHHVSTHHQTLYTQDSLGIPLGKYYPSNYKYVVSTTIAPVPDQIKSLTMINPETGLWFNKRGTKKKNWLKSHDQKATELTMKLQQYQREMIAQARNVAKERKPSLRKLPERVMLHPIETGYDRITPFELAGTEASGYITEGERRRFESQQGVVSGGSKSVDDIKEKLIKIIST</sequence>
<evidence type="ECO:0000313" key="3">
    <source>
        <dbReference type="EMBL" id="KHJ31223.1"/>
    </source>
</evidence>
<evidence type="ECO:0000256" key="2">
    <source>
        <dbReference type="SAM" id="MobiDB-lite"/>
    </source>
</evidence>
<dbReference type="HOGENOM" id="CLU_1416138_0_0_1"/>
<protein>
    <submittedName>
        <fullName evidence="3">Uncharacterized protein</fullName>
    </submittedName>
</protein>
<dbReference type="EMBL" id="JNVN01003113">
    <property type="protein sequence ID" value="KHJ31223.1"/>
    <property type="molecule type" value="Genomic_DNA"/>
</dbReference>
<dbReference type="Proteomes" id="UP000030854">
    <property type="component" value="Unassembled WGS sequence"/>
</dbReference>
<evidence type="ECO:0000313" key="4">
    <source>
        <dbReference type="Proteomes" id="UP000030854"/>
    </source>
</evidence>
<name>A0A0B1NZ17_UNCNE</name>